<sequence>MTNEDGGGIAPGYAARPAHRSPVSDSSDLAAVRKGIDSRIAELEIENIRLQRLVAELLLKNQQLRRHGD</sequence>
<evidence type="ECO:0000313" key="3">
    <source>
        <dbReference type="Proteomes" id="UP000292958"/>
    </source>
</evidence>
<keyword evidence="3" id="KW-1185">Reference proteome</keyword>
<organism evidence="2 3">
    <name type="scientific">Edaphobacter modestus</name>
    <dbReference type="NCBI Taxonomy" id="388466"/>
    <lineage>
        <taxon>Bacteria</taxon>
        <taxon>Pseudomonadati</taxon>
        <taxon>Acidobacteriota</taxon>
        <taxon>Terriglobia</taxon>
        <taxon>Terriglobales</taxon>
        <taxon>Acidobacteriaceae</taxon>
        <taxon>Edaphobacter</taxon>
    </lineage>
</organism>
<gene>
    <name evidence="2" type="ORF">BDD14_1148</name>
</gene>
<protein>
    <submittedName>
        <fullName evidence="2">Uncharacterized protein</fullName>
    </submittedName>
</protein>
<dbReference type="AlphaFoldDB" id="A0A4Q7YSB5"/>
<feature type="region of interest" description="Disordered" evidence="1">
    <location>
        <begin position="1"/>
        <end position="29"/>
    </location>
</feature>
<evidence type="ECO:0000313" key="2">
    <source>
        <dbReference type="EMBL" id="RZU39755.1"/>
    </source>
</evidence>
<evidence type="ECO:0000256" key="1">
    <source>
        <dbReference type="SAM" id="MobiDB-lite"/>
    </source>
</evidence>
<feature type="compositionally biased region" description="Gly residues" evidence="1">
    <location>
        <begin position="1"/>
        <end position="10"/>
    </location>
</feature>
<proteinExistence type="predicted"/>
<dbReference type="EMBL" id="SHKW01000001">
    <property type="protein sequence ID" value="RZU39755.1"/>
    <property type="molecule type" value="Genomic_DNA"/>
</dbReference>
<comment type="caution">
    <text evidence="2">The sequence shown here is derived from an EMBL/GenBank/DDBJ whole genome shotgun (WGS) entry which is preliminary data.</text>
</comment>
<reference evidence="2 3" key="1">
    <citation type="submission" date="2019-02" db="EMBL/GenBank/DDBJ databases">
        <title>Genomic Encyclopedia of Archaeal and Bacterial Type Strains, Phase II (KMG-II): from individual species to whole genera.</title>
        <authorList>
            <person name="Goeker M."/>
        </authorList>
    </citation>
    <scope>NUCLEOTIDE SEQUENCE [LARGE SCALE GENOMIC DNA]</scope>
    <source>
        <strain evidence="2 3">DSM 18101</strain>
    </source>
</reference>
<accession>A0A4Q7YSB5</accession>
<name>A0A4Q7YSB5_9BACT</name>
<dbReference type="Proteomes" id="UP000292958">
    <property type="component" value="Unassembled WGS sequence"/>
</dbReference>
<dbReference type="RefSeq" id="WP_130417924.1">
    <property type="nucleotide sequence ID" value="NZ_SHKW01000001.1"/>
</dbReference>
<dbReference type="OrthoDB" id="123466at2"/>